<gene>
    <name evidence="1" type="ORF">SAMN04487819_10748</name>
</gene>
<organism evidence="1 2">
    <name type="scientific">Actinopolyspora alba</name>
    <dbReference type="NCBI Taxonomy" id="673379"/>
    <lineage>
        <taxon>Bacteria</taxon>
        <taxon>Bacillati</taxon>
        <taxon>Actinomycetota</taxon>
        <taxon>Actinomycetes</taxon>
        <taxon>Actinopolysporales</taxon>
        <taxon>Actinopolysporaceae</taxon>
        <taxon>Actinopolyspora</taxon>
        <taxon>Actinopolyspora alba group</taxon>
    </lineage>
</organism>
<protein>
    <submittedName>
        <fullName evidence="1">Uncharacterized protein</fullName>
    </submittedName>
</protein>
<dbReference type="AlphaFoldDB" id="A0A1I1XC83"/>
<evidence type="ECO:0000313" key="1">
    <source>
        <dbReference type="EMBL" id="SFE04975.1"/>
    </source>
</evidence>
<evidence type="ECO:0000313" key="2">
    <source>
        <dbReference type="Proteomes" id="UP000198716"/>
    </source>
</evidence>
<reference evidence="2" key="1">
    <citation type="submission" date="2016-10" db="EMBL/GenBank/DDBJ databases">
        <authorList>
            <person name="Varghese N."/>
            <person name="Submissions S."/>
        </authorList>
    </citation>
    <scope>NUCLEOTIDE SEQUENCE [LARGE SCALE GENOMIC DNA]</scope>
    <source>
        <strain evidence="2">DSM 45004</strain>
    </source>
</reference>
<keyword evidence="2" id="KW-1185">Reference proteome</keyword>
<dbReference type="RefSeq" id="WP_092927046.1">
    <property type="nucleotide sequence ID" value="NZ_FOMZ01000007.1"/>
</dbReference>
<dbReference type="EMBL" id="FOMZ01000007">
    <property type="protein sequence ID" value="SFE04975.1"/>
    <property type="molecule type" value="Genomic_DNA"/>
</dbReference>
<name>A0A1I1XC83_9ACTN</name>
<accession>A0A1I1XC83</accession>
<dbReference type="Proteomes" id="UP000198716">
    <property type="component" value="Unassembled WGS sequence"/>
</dbReference>
<proteinExistence type="predicted"/>
<sequence length="60" mass="6643">MSANESVPRQHYPDETGCSDRLVVAQLSDPHLDGGEHSTARFERVLDHLRKLRGALDAMG</sequence>